<dbReference type="EMBL" id="LGRX02031251">
    <property type="protein sequence ID" value="KAK3244893.1"/>
    <property type="molecule type" value="Genomic_DNA"/>
</dbReference>
<comment type="caution">
    <text evidence="2">The sequence shown here is derived from an EMBL/GenBank/DDBJ whole genome shotgun (WGS) entry which is preliminary data.</text>
</comment>
<sequence>MCNRNKKVNEQPLKSISPVSNDHIKCYITPGIPEEPAHHSLEISEEPAPSQPWDLRGANESSLSPHAEEGQDLLGAEEPQERGGSVLRPPKLAPCAAERAGPQAAPIWTAAPGGGARTALGAEEPCNFPDFWCQRLTVLLQWSGLNARALGTWHTEDGKGLFQVCSSQVDNVLTSFICNVSC</sequence>
<feature type="region of interest" description="Disordered" evidence="1">
    <location>
        <begin position="1"/>
        <end position="20"/>
    </location>
</feature>
<accession>A0AAE0BZ80</accession>
<protein>
    <submittedName>
        <fullName evidence="2">Uncharacterized protein</fullName>
    </submittedName>
</protein>
<dbReference type="AlphaFoldDB" id="A0AAE0BZ80"/>
<evidence type="ECO:0000313" key="2">
    <source>
        <dbReference type="EMBL" id="KAK3244893.1"/>
    </source>
</evidence>
<feature type="region of interest" description="Disordered" evidence="1">
    <location>
        <begin position="27"/>
        <end position="90"/>
    </location>
</feature>
<evidence type="ECO:0000256" key="1">
    <source>
        <dbReference type="SAM" id="MobiDB-lite"/>
    </source>
</evidence>
<name>A0AAE0BZ80_9CHLO</name>
<keyword evidence="3" id="KW-1185">Reference proteome</keyword>
<dbReference type="Proteomes" id="UP001190700">
    <property type="component" value="Unassembled WGS sequence"/>
</dbReference>
<proteinExistence type="predicted"/>
<reference evidence="2 3" key="1">
    <citation type="journal article" date="2015" name="Genome Biol. Evol.">
        <title>Comparative Genomics of a Bacterivorous Green Alga Reveals Evolutionary Causalities and Consequences of Phago-Mixotrophic Mode of Nutrition.</title>
        <authorList>
            <person name="Burns J.A."/>
            <person name="Paasch A."/>
            <person name="Narechania A."/>
            <person name="Kim E."/>
        </authorList>
    </citation>
    <scope>NUCLEOTIDE SEQUENCE [LARGE SCALE GENOMIC DNA]</scope>
    <source>
        <strain evidence="2 3">PLY_AMNH</strain>
    </source>
</reference>
<gene>
    <name evidence="2" type="ORF">CYMTET_45517</name>
</gene>
<organism evidence="2 3">
    <name type="scientific">Cymbomonas tetramitiformis</name>
    <dbReference type="NCBI Taxonomy" id="36881"/>
    <lineage>
        <taxon>Eukaryota</taxon>
        <taxon>Viridiplantae</taxon>
        <taxon>Chlorophyta</taxon>
        <taxon>Pyramimonadophyceae</taxon>
        <taxon>Pyramimonadales</taxon>
        <taxon>Pyramimonadaceae</taxon>
        <taxon>Cymbomonas</taxon>
    </lineage>
</organism>
<evidence type="ECO:0000313" key="3">
    <source>
        <dbReference type="Proteomes" id="UP001190700"/>
    </source>
</evidence>